<sequence>MDEADPDLEDLREEFKPPMKQRLQGWIDTATTIPGGANTLLSVFKKTVDTLPFLLGNDIVEELLSRLSDKPNKHHVGDALEALHSFAKVQRKKFAASMEKKRRKDAAKNATNTSGSSASSSSVGFPPPPPLVAATFQTFGGIEDVD</sequence>
<feature type="compositionally biased region" description="Basic residues" evidence="1">
    <location>
        <begin position="94"/>
        <end position="105"/>
    </location>
</feature>
<dbReference type="EMBL" id="SFCI01000613">
    <property type="protein sequence ID" value="TFY78806.1"/>
    <property type="molecule type" value="Genomic_DNA"/>
</dbReference>
<accession>A0A4Y9ZV82</accession>
<protein>
    <submittedName>
        <fullName evidence="2">Uncharacterized protein</fullName>
    </submittedName>
</protein>
<name>A0A4Y9ZV82_9AGAM</name>
<dbReference type="Proteomes" id="UP000298061">
    <property type="component" value="Unassembled WGS sequence"/>
</dbReference>
<feature type="compositionally biased region" description="Low complexity" evidence="1">
    <location>
        <begin position="114"/>
        <end position="124"/>
    </location>
</feature>
<dbReference type="STRING" id="135208.A0A4Y9ZV82"/>
<organism evidence="2 3">
    <name type="scientific">Hericium alpestre</name>
    <dbReference type="NCBI Taxonomy" id="135208"/>
    <lineage>
        <taxon>Eukaryota</taxon>
        <taxon>Fungi</taxon>
        <taxon>Dikarya</taxon>
        <taxon>Basidiomycota</taxon>
        <taxon>Agaricomycotina</taxon>
        <taxon>Agaricomycetes</taxon>
        <taxon>Russulales</taxon>
        <taxon>Hericiaceae</taxon>
        <taxon>Hericium</taxon>
    </lineage>
</organism>
<keyword evidence="3" id="KW-1185">Reference proteome</keyword>
<evidence type="ECO:0000313" key="3">
    <source>
        <dbReference type="Proteomes" id="UP000298061"/>
    </source>
</evidence>
<evidence type="ECO:0000313" key="2">
    <source>
        <dbReference type="EMBL" id="TFY78806.1"/>
    </source>
</evidence>
<proteinExistence type="predicted"/>
<dbReference type="OrthoDB" id="2742205at2759"/>
<dbReference type="AlphaFoldDB" id="A0A4Y9ZV82"/>
<evidence type="ECO:0000256" key="1">
    <source>
        <dbReference type="SAM" id="MobiDB-lite"/>
    </source>
</evidence>
<comment type="caution">
    <text evidence="2">The sequence shown here is derived from an EMBL/GenBank/DDBJ whole genome shotgun (WGS) entry which is preliminary data.</text>
</comment>
<feature type="region of interest" description="Disordered" evidence="1">
    <location>
        <begin position="94"/>
        <end position="129"/>
    </location>
</feature>
<gene>
    <name evidence="2" type="ORF">EWM64_g5211</name>
</gene>
<reference evidence="2 3" key="1">
    <citation type="submission" date="2019-02" db="EMBL/GenBank/DDBJ databases">
        <title>Genome sequencing of the rare red list fungi Hericium alpestre (H. flagellum).</title>
        <authorList>
            <person name="Buettner E."/>
            <person name="Kellner H."/>
        </authorList>
    </citation>
    <scope>NUCLEOTIDE SEQUENCE [LARGE SCALE GENOMIC DNA]</scope>
    <source>
        <strain evidence="2 3">DSM 108284</strain>
    </source>
</reference>